<comment type="caution">
    <text evidence="1">The sequence shown here is derived from an EMBL/GenBank/DDBJ whole genome shotgun (WGS) entry which is preliminary data.</text>
</comment>
<dbReference type="Proteomes" id="UP000287352">
    <property type="component" value="Unassembled WGS sequence"/>
</dbReference>
<organism evidence="1 2">
    <name type="scientific">Tengunoibacter tsumagoiensis</name>
    <dbReference type="NCBI Taxonomy" id="2014871"/>
    <lineage>
        <taxon>Bacteria</taxon>
        <taxon>Bacillati</taxon>
        <taxon>Chloroflexota</taxon>
        <taxon>Ktedonobacteria</taxon>
        <taxon>Ktedonobacterales</taxon>
        <taxon>Dictyobacteraceae</taxon>
        <taxon>Tengunoibacter</taxon>
    </lineage>
</organism>
<name>A0A402A9T1_9CHLR</name>
<keyword evidence="2" id="KW-1185">Reference proteome</keyword>
<gene>
    <name evidence="1" type="ORF">KTT_57070</name>
</gene>
<evidence type="ECO:0000313" key="1">
    <source>
        <dbReference type="EMBL" id="GCE15848.1"/>
    </source>
</evidence>
<protein>
    <submittedName>
        <fullName evidence="1">Uncharacterized protein</fullName>
    </submittedName>
</protein>
<sequence length="101" mass="11148">MIRLVSKNPLLLIDNTRFESPLKNREAAHAGILAGAAINIGSVKPFIVWESLPALMEDDPIGTNKAFSIVIYSTKPYDDDTINTNQKLSGELCLFLQQLFA</sequence>
<accession>A0A402A9T1</accession>
<dbReference type="EMBL" id="BIFR01000002">
    <property type="protein sequence ID" value="GCE15848.1"/>
    <property type="molecule type" value="Genomic_DNA"/>
</dbReference>
<dbReference type="AlphaFoldDB" id="A0A402A9T1"/>
<evidence type="ECO:0000313" key="2">
    <source>
        <dbReference type="Proteomes" id="UP000287352"/>
    </source>
</evidence>
<proteinExistence type="predicted"/>
<reference evidence="2" key="1">
    <citation type="submission" date="2018-12" db="EMBL/GenBank/DDBJ databases">
        <title>Tengunoibacter tsumagoiensis gen. nov., sp. nov., Dictyobacter kobayashii sp. nov., D. alpinus sp. nov., and D. joshuensis sp. nov. and description of Dictyobacteraceae fam. nov. within the order Ktedonobacterales isolated from Tengu-no-mugimeshi.</title>
        <authorList>
            <person name="Wang C.M."/>
            <person name="Zheng Y."/>
            <person name="Sakai Y."/>
            <person name="Toyoda A."/>
            <person name="Minakuchi Y."/>
            <person name="Abe K."/>
            <person name="Yokota A."/>
            <person name="Yabe S."/>
        </authorList>
    </citation>
    <scope>NUCLEOTIDE SEQUENCE [LARGE SCALE GENOMIC DNA]</scope>
    <source>
        <strain evidence="2">Uno3</strain>
    </source>
</reference>